<evidence type="ECO:0000313" key="3">
    <source>
        <dbReference type="Proteomes" id="UP000267003"/>
    </source>
</evidence>
<feature type="transmembrane region" description="Helical" evidence="1">
    <location>
        <begin position="72"/>
        <end position="89"/>
    </location>
</feature>
<reference evidence="3" key="1">
    <citation type="submission" date="2018-09" db="EMBL/GenBank/DDBJ databases">
        <authorList>
            <person name="Livingstone P.G."/>
            <person name="Whitworth D.E."/>
        </authorList>
    </citation>
    <scope>NUCLEOTIDE SEQUENCE [LARGE SCALE GENOMIC DNA]</scope>
    <source>
        <strain evidence="3">AB050A</strain>
    </source>
</reference>
<accession>A0A3A8R3L6</accession>
<gene>
    <name evidence="2" type="ORF">D7W81_04055</name>
</gene>
<organism evidence="2 3">
    <name type="scientific">Corallococcus aberystwythensis</name>
    <dbReference type="NCBI Taxonomy" id="2316722"/>
    <lineage>
        <taxon>Bacteria</taxon>
        <taxon>Pseudomonadati</taxon>
        <taxon>Myxococcota</taxon>
        <taxon>Myxococcia</taxon>
        <taxon>Myxococcales</taxon>
        <taxon>Cystobacterineae</taxon>
        <taxon>Myxococcaceae</taxon>
        <taxon>Corallococcus</taxon>
    </lineage>
</organism>
<protein>
    <submittedName>
        <fullName evidence="2">Phosphopantetheine adenylyltransferase</fullName>
    </submittedName>
</protein>
<keyword evidence="2" id="KW-0548">Nucleotidyltransferase</keyword>
<comment type="caution">
    <text evidence="2">The sequence shown here is derived from an EMBL/GenBank/DDBJ whole genome shotgun (WGS) entry which is preliminary data.</text>
</comment>
<dbReference type="RefSeq" id="WP_120553983.1">
    <property type="nucleotide sequence ID" value="NZ_RAWK01000015.1"/>
</dbReference>
<feature type="transmembrane region" description="Helical" evidence="1">
    <location>
        <begin position="49"/>
        <end position="65"/>
    </location>
</feature>
<evidence type="ECO:0000313" key="2">
    <source>
        <dbReference type="EMBL" id="RKH73395.1"/>
    </source>
</evidence>
<dbReference type="Proteomes" id="UP000267003">
    <property type="component" value="Unassembled WGS sequence"/>
</dbReference>
<keyword evidence="3" id="KW-1185">Reference proteome</keyword>
<sequence>MRHVVSTMLVFVGIIHLLPLPGVLGSERLAALYGLSFTEPNLAILMRHRAVLFGLLGLFLVFAAFQPSLQTTAFTAGFVSVISFLWLAWSVGGYNPQLARVFIADIAALVFLLVGVAAHVSERLRG</sequence>
<keyword evidence="1" id="KW-1133">Transmembrane helix</keyword>
<feature type="transmembrane region" description="Helical" evidence="1">
    <location>
        <begin position="101"/>
        <end position="120"/>
    </location>
</feature>
<keyword evidence="1" id="KW-0812">Transmembrane</keyword>
<name>A0A3A8R3L6_9BACT</name>
<keyword evidence="1" id="KW-0472">Membrane</keyword>
<dbReference type="GO" id="GO:0016779">
    <property type="term" value="F:nucleotidyltransferase activity"/>
    <property type="evidence" value="ECO:0007669"/>
    <property type="project" value="UniProtKB-KW"/>
</dbReference>
<evidence type="ECO:0000256" key="1">
    <source>
        <dbReference type="SAM" id="Phobius"/>
    </source>
</evidence>
<dbReference type="EMBL" id="RAWK01000015">
    <property type="protein sequence ID" value="RKH73395.1"/>
    <property type="molecule type" value="Genomic_DNA"/>
</dbReference>
<proteinExistence type="predicted"/>
<dbReference type="OrthoDB" id="1495227at2"/>
<keyword evidence="2" id="KW-0808">Transferase</keyword>
<dbReference type="AlphaFoldDB" id="A0A3A8R3L6"/>